<dbReference type="GO" id="GO:0005737">
    <property type="term" value="C:cytoplasm"/>
    <property type="evidence" value="ECO:0007669"/>
    <property type="project" value="UniProtKB-SubCell"/>
</dbReference>
<name>A0AAD3HJD8_9CHLO</name>
<keyword evidence="12" id="KW-1185">Reference proteome</keyword>
<dbReference type="GO" id="GO:0005634">
    <property type="term" value="C:nucleus"/>
    <property type="evidence" value="ECO:0007669"/>
    <property type="project" value="UniProtKB-SubCell"/>
</dbReference>
<accession>A0AAD3HJD8</accession>
<dbReference type="AlphaFoldDB" id="A0AAD3HJD8"/>
<dbReference type="GO" id="GO:0030014">
    <property type="term" value="C:CCR4-NOT complex"/>
    <property type="evidence" value="ECO:0007669"/>
    <property type="project" value="InterPro"/>
</dbReference>
<keyword evidence="9" id="KW-0539">Nucleus</keyword>
<feature type="compositionally biased region" description="Low complexity" evidence="10">
    <location>
        <begin position="298"/>
        <end position="323"/>
    </location>
</feature>
<proteinExistence type="inferred from homology"/>
<evidence type="ECO:0000256" key="6">
    <source>
        <dbReference type="ARBA" id="ARBA00023015"/>
    </source>
</evidence>
<evidence type="ECO:0000256" key="7">
    <source>
        <dbReference type="ARBA" id="ARBA00023158"/>
    </source>
</evidence>
<protein>
    <recommendedName>
        <fullName evidence="4">CCR4-NOT transcription complex subunit 11</fullName>
    </recommendedName>
</protein>
<dbReference type="Proteomes" id="UP001054857">
    <property type="component" value="Unassembled WGS sequence"/>
</dbReference>
<comment type="caution">
    <text evidence="11">The sequence shown here is derived from an EMBL/GenBank/DDBJ whole genome shotgun (WGS) entry which is preliminary data.</text>
</comment>
<dbReference type="PANTHER" id="PTHR15975">
    <property type="entry name" value="CCR4-NOT TRANSCRIPTION COMPLEX SUBUNIT 11"/>
    <property type="match status" value="1"/>
</dbReference>
<feature type="region of interest" description="Disordered" evidence="10">
    <location>
        <begin position="137"/>
        <end position="210"/>
    </location>
</feature>
<dbReference type="GO" id="GO:0031047">
    <property type="term" value="P:regulatory ncRNA-mediated gene silencing"/>
    <property type="evidence" value="ECO:0007669"/>
    <property type="project" value="UniProtKB-KW"/>
</dbReference>
<feature type="region of interest" description="Disordered" evidence="10">
    <location>
        <begin position="509"/>
        <end position="532"/>
    </location>
</feature>
<evidence type="ECO:0000256" key="4">
    <source>
        <dbReference type="ARBA" id="ARBA00014872"/>
    </source>
</evidence>
<reference evidence="11 12" key="1">
    <citation type="journal article" date="2021" name="Sci. Rep.">
        <title>Genome sequencing of the multicellular alga Astrephomene provides insights into convergent evolution of germ-soma differentiation.</title>
        <authorList>
            <person name="Yamashita S."/>
            <person name="Yamamoto K."/>
            <person name="Matsuzaki R."/>
            <person name="Suzuki S."/>
            <person name="Yamaguchi H."/>
            <person name="Hirooka S."/>
            <person name="Minakuchi Y."/>
            <person name="Miyagishima S."/>
            <person name="Kawachi M."/>
            <person name="Toyoda A."/>
            <person name="Nozaki H."/>
        </authorList>
    </citation>
    <scope>NUCLEOTIDE SEQUENCE [LARGE SCALE GENOMIC DNA]</scope>
    <source>
        <strain evidence="11 12">NIES-4017</strain>
    </source>
</reference>
<evidence type="ECO:0000256" key="5">
    <source>
        <dbReference type="ARBA" id="ARBA00022490"/>
    </source>
</evidence>
<dbReference type="EMBL" id="BMAR01000003">
    <property type="protein sequence ID" value="GFR42545.1"/>
    <property type="molecule type" value="Genomic_DNA"/>
</dbReference>
<sequence length="547" mass="56809">MQLLTQQETPILLSLLLSSEAKSLRTVQTEFERAFPDRFRACCAVVLLLEDPTVLRLPQRIASWFLLSIRDAGANSASPFLPLLDKAASNPAAPHVERTFLRQLLLGPLPAELAEVTPRALAFSAVQLPAATAAAAGAAAAPTQPQRDQQQQQPGATTAALPTASSAGPKCQTREGSSGAPDAAPRPQGHALQHAVPAAAAAQGQQQQHQQPVLPAALMVWERPQPAVLTPLPSELKWLNPDLQGELLWDSDMGDTAGGGGSGGVGVAGVSGSAAGGAGGAASARLDGAGSLPGSGLGIQQQPGLQQQQQQPQPSAQGAGGQQAARDLLASALRAPLLPMQQQQLLAEFDADPRVILRLGLTPAHLPALVENAPVVATEALMLLIVRWPERAAGFLGVLARSEMSLHSLEVVNRLTSTGAVPVEFVHLYITNCIHSCESTQDKYVQNRLVRLVCVFLQSLIRNKVIHIHELLHEVQAFCINFSRIREAAKLFRLLKQIEAAMRGADGAAAGAGGAGEEPSTAAAGGAGAAEGAGGMVGSLEVAGGNE</sequence>
<keyword evidence="6" id="KW-0805">Transcription regulation</keyword>
<dbReference type="Pfam" id="PF10155">
    <property type="entry name" value="CNOT11"/>
    <property type="match status" value="1"/>
</dbReference>
<evidence type="ECO:0000256" key="8">
    <source>
        <dbReference type="ARBA" id="ARBA00023163"/>
    </source>
</evidence>
<feature type="compositionally biased region" description="Low complexity" evidence="10">
    <location>
        <begin position="189"/>
        <end position="210"/>
    </location>
</feature>
<evidence type="ECO:0000256" key="2">
    <source>
        <dbReference type="ARBA" id="ARBA00004496"/>
    </source>
</evidence>
<keyword evidence="5" id="KW-0963">Cytoplasm</keyword>
<evidence type="ECO:0000313" key="11">
    <source>
        <dbReference type="EMBL" id="GFR42545.1"/>
    </source>
</evidence>
<dbReference type="PANTHER" id="PTHR15975:SF0">
    <property type="entry name" value="CCR4-NOT TRANSCRIPTION COMPLEX SUBUNIT 11"/>
    <property type="match status" value="1"/>
</dbReference>
<evidence type="ECO:0000256" key="10">
    <source>
        <dbReference type="SAM" id="MobiDB-lite"/>
    </source>
</evidence>
<evidence type="ECO:0000256" key="3">
    <source>
        <dbReference type="ARBA" id="ARBA00008030"/>
    </source>
</evidence>
<gene>
    <name evidence="11" type="ORF">Agub_g3452</name>
</gene>
<comment type="similarity">
    <text evidence="3">Belongs to the CNOT11 family.</text>
</comment>
<comment type="subcellular location">
    <subcellularLocation>
        <location evidence="2">Cytoplasm</location>
    </subcellularLocation>
    <subcellularLocation>
        <location evidence="1">Nucleus</location>
    </subcellularLocation>
</comment>
<feature type="compositionally biased region" description="Low complexity" evidence="10">
    <location>
        <begin position="137"/>
        <end position="164"/>
    </location>
</feature>
<feature type="region of interest" description="Disordered" evidence="10">
    <location>
        <begin position="274"/>
        <end position="323"/>
    </location>
</feature>
<evidence type="ECO:0000256" key="9">
    <source>
        <dbReference type="ARBA" id="ARBA00023242"/>
    </source>
</evidence>
<organism evidence="11 12">
    <name type="scientific">Astrephomene gubernaculifera</name>
    <dbReference type="NCBI Taxonomy" id="47775"/>
    <lineage>
        <taxon>Eukaryota</taxon>
        <taxon>Viridiplantae</taxon>
        <taxon>Chlorophyta</taxon>
        <taxon>core chlorophytes</taxon>
        <taxon>Chlorophyceae</taxon>
        <taxon>CS clade</taxon>
        <taxon>Chlamydomonadales</taxon>
        <taxon>Astrephomenaceae</taxon>
        <taxon>Astrephomene</taxon>
    </lineage>
</organism>
<keyword evidence="8" id="KW-0804">Transcription</keyword>
<evidence type="ECO:0000313" key="12">
    <source>
        <dbReference type="Proteomes" id="UP001054857"/>
    </source>
</evidence>
<evidence type="ECO:0000256" key="1">
    <source>
        <dbReference type="ARBA" id="ARBA00004123"/>
    </source>
</evidence>
<dbReference type="InterPro" id="IPR019312">
    <property type="entry name" value="CNOT11"/>
</dbReference>
<keyword evidence="7" id="KW-0943">RNA-mediated gene silencing</keyword>